<dbReference type="PANTHER" id="PTHR35174:SF3">
    <property type="entry name" value="BLL7171 PROTEIN"/>
    <property type="match status" value="1"/>
</dbReference>
<dbReference type="EMBL" id="CP048882">
    <property type="protein sequence ID" value="QPP05910.1"/>
    <property type="molecule type" value="Genomic_DNA"/>
</dbReference>
<sequence length="138" mass="14825">MKFMIMLQGTQSEYDAMDGNASAEAPAWTKDDLKAMFGFMQKLNEDLAASGELIEGQGLTAPSEAGVVTGEKDGRPLVSRDGYGVGQEVLVGYWLLECESFDRATQIAARVHSCPVPEGAVSHPVIVRPVQEEPPVAQ</sequence>
<dbReference type="PANTHER" id="PTHR35174">
    <property type="entry name" value="BLL7171 PROTEIN-RELATED"/>
    <property type="match status" value="1"/>
</dbReference>
<name>A0A7T1T3X7_9ACTN</name>
<dbReference type="SUPFAM" id="SSF54909">
    <property type="entry name" value="Dimeric alpha+beta barrel"/>
    <property type="match status" value="1"/>
</dbReference>
<reference evidence="2" key="1">
    <citation type="submission" date="2020-02" db="EMBL/GenBank/DDBJ databases">
        <title>Streptomyces sp. ASO4wet.</title>
        <authorList>
            <person name="Risdian C."/>
            <person name="Landwehr W."/>
            <person name="Schupp P."/>
            <person name="Wink J."/>
        </authorList>
    </citation>
    <scope>NUCLEOTIDE SEQUENCE [LARGE SCALE GENOMIC DNA]</scope>
    <source>
        <strain evidence="2">ASO4wet</strain>
    </source>
</reference>
<dbReference type="AlphaFoldDB" id="A0A7T1T3X7"/>
<dbReference type="Gene3D" id="3.30.70.1060">
    <property type="entry name" value="Dimeric alpha+beta barrel"/>
    <property type="match status" value="1"/>
</dbReference>
<gene>
    <name evidence="1" type="ORF">G4Z16_05300</name>
</gene>
<protein>
    <recommendedName>
        <fullName evidence="3">YCII-related domain-containing protein</fullName>
    </recommendedName>
</protein>
<dbReference type="KEGG" id="sbat:G4Z16_05300"/>
<evidence type="ECO:0000313" key="2">
    <source>
        <dbReference type="Proteomes" id="UP000595046"/>
    </source>
</evidence>
<dbReference type="Proteomes" id="UP000595046">
    <property type="component" value="Chromosome"/>
</dbReference>
<accession>A0A7T1T3X7</accession>
<keyword evidence="2" id="KW-1185">Reference proteome</keyword>
<organism evidence="1 2">
    <name type="scientific">Streptomyces bathyalis</name>
    <dbReference type="NCBI Taxonomy" id="2710756"/>
    <lineage>
        <taxon>Bacteria</taxon>
        <taxon>Bacillati</taxon>
        <taxon>Actinomycetota</taxon>
        <taxon>Actinomycetes</taxon>
        <taxon>Kitasatosporales</taxon>
        <taxon>Streptomycetaceae</taxon>
        <taxon>Streptomyces</taxon>
    </lineage>
</organism>
<proteinExistence type="predicted"/>
<dbReference type="RefSeq" id="WP_197349431.1">
    <property type="nucleotide sequence ID" value="NZ_CP048882.1"/>
</dbReference>
<evidence type="ECO:0000313" key="1">
    <source>
        <dbReference type="EMBL" id="QPP05910.1"/>
    </source>
</evidence>
<dbReference type="InterPro" id="IPR011008">
    <property type="entry name" value="Dimeric_a/b-barrel"/>
</dbReference>
<evidence type="ECO:0008006" key="3">
    <source>
        <dbReference type="Google" id="ProtNLM"/>
    </source>
</evidence>